<proteinExistence type="predicted"/>
<evidence type="ECO:0000313" key="1">
    <source>
        <dbReference type="EMBL" id="MBM6928176.1"/>
    </source>
</evidence>
<gene>
    <name evidence="1" type="ORF">H5985_02685</name>
</gene>
<sequence>MPIASEDLKYIAKLTLSKQLSKTPVDQLRRDHPFLGALLRDRQNFLGGKSLSQTVIKDYGSNFTNAKGESPIVFNKRQPTDMAEFDWTRATDSLYLSHDALKTNGITVKEGRRGDYRMTSDEKVQLANMLNDATYVLKEGFLENLDAHLHLNGAQAADCIAGLDALVATDPTKGIVGGFDRSTAKFWRNNAATGVKVENLRRVMEQQWRACIKHGGRPNFIMAGGNFIDAYADAVKLVQNTDAASPDRVDLGLASKSGTDTGCFFKGVPIVYNSTFDRLDEIFPSETIKWVDRCYMLNLDCIKYHDDGFDLVEPTRPYNILALYQMMIVRYSMSLKRANAHSVISIEAASGQSAATGGQGEDTGS</sequence>
<dbReference type="EMBL" id="JACJKX010000003">
    <property type="protein sequence ID" value="MBM6928176.1"/>
    <property type="molecule type" value="Genomic_DNA"/>
</dbReference>
<protein>
    <submittedName>
        <fullName evidence="1">Phage major capsid protein</fullName>
    </submittedName>
</protein>
<evidence type="ECO:0000313" key="2">
    <source>
        <dbReference type="Proteomes" id="UP000777002"/>
    </source>
</evidence>
<dbReference type="Proteomes" id="UP000777002">
    <property type="component" value="Unassembled WGS sequence"/>
</dbReference>
<dbReference type="InterPro" id="IPR049718">
    <property type="entry name" value="AKO59007-like"/>
</dbReference>
<comment type="caution">
    <text evidence="1">The sequence shown here is derived from an EMBL/GenBank/DDBJ whole genome shotgun (WGS) entry which is preliminary data.</text>
</comment>
<organism evidence="1 2">
    <name type="scientific">Parasutterella secunda</name>
    <dbReference type="NCBI Taxonomy" id="626947"/>
    <lineage>
        <taxon>Bacteria</taxon>
        <taxon>Pseudomonadati</taxon>
        <taxon>Pseudomonadota</taxon>
        <taxon>Betaproteobacteria</taxon>
        <taxon>Burkholderiales</taxon>
        <taxon>Sutterellaceae</taxon>
        <taxon>Parasutterella</taxon>
    </lineage>
</organism>
<dbReference type="RefSeq" id="WP_205049777.1">
    <property type="nucleotide sequence ID" value="NZ_JACJKX010000003.1"/>
</dbReference>
<name>A0ABS2GRU6_9BURK</name>
<reference evidence="1 2" key="1">
    <citation type="journal article" date="2021" name="Sci. Rep.">
        <title>The distribution of antibiotic resistance genes in chicken gut microbiota commensals.</title>
        <authorList>
            <person name="Juricova H."/>
            <person name="Matiasovicova J."/>
            <person name="Kubasova T."/>
            <person name="Cejkova D."/>
            <person name="Rychlik I."/>
        </authorList>
    </citation>
    <scope>NUCLEOTIDE SEQUENCE [LARGE SCALE GENOMIC DNA]</scope>
    <source>
        <strain evidence="1 2">An562</strain>
    </source>
</reference>
<dbReference type="NCBIfam" id="NF033394">
    <property type="entry name" value="capsid_maj_Podo"/>
    <property type="match status" value="1"/>
</dbReference>
<accession>A0ABS2GRU6</accession>
<keyword evidence="2" id="KW-1185">Reference proteome</keyword>